<gene>
    <name evidence="2" type="ORF">PN838_16450</name>
</gene>
<keyword evidence="1" id="KW-1133">Transmembrane helix</keyword>
<dbReference type="EMBL" id="JAQOMS010000002">
    <property type="protein sequence ID" value="MDC2890069.1"/>
    <property type="molecule type" value="Genomic_DNA"/>
</dbReference>
<name>A0ABT5FEW0_9GAMM</name>
<dbReference type="Proteomes" id="UP001528411">
    <property type="component" value="Unassembled WGS sequence"/>
</dbReference>
<organism evidence="2 3">
    <name type="scientific">Psychrosphaera algicola</name>
    <dbReference type="NCBI Taxonomy" id="3023714"/>
    <lineage>
        <taxon>Bacteria</taxon>
        <taxon>Pseudomonadati</taxon>
        <taxon>Pseudomonadota</taxon>
        <taxon>Gammaproteobacteria</taxon>
        <taxon>Alteromonadales</taxon>
        <taxon>Pseudoalteromonadaceae</taxon>
        <taxon>Psychrosphaera</taxon>
    </lineage>
</organism>
<evidence type="ECO:0000256" key="1">
    <source>
        <dbReference type="SAM" id="Phobius"/>
    </source>
</evidence>
<sequence>MKNVTGKTADTADSDKESRGIITLVAITVAIMIFGLGVSVGQFIA</sequence>
<keyword evidence="1" id="KW-0472">Membrane</keyword>
<dbReference type="RefSeq" id="WP_215961976.1">
    <property type="nucleotide sequence ID" value="NZ_JAQOMS010000002.1"/>
</dbReference>
<comment type="caution">
    <text evidence="2">The sequence shown here is derived from an EMBL/GenBank/DDBJ whole genome shotgun (WGS) entry which is preliminary data.</text>
</comment>
<feature type="transmembrane region" description="Helical" evidence="1">
    <location>
        <begin position="21"/>
        <end position="44"/>
    </location>
</feature>
<evidence type="ECO:0000313" key="2">
    <source>
        <dbReference type="EMBL" id="MDC2890069.1"/>
    </source>
</evidence>
<protein>
    <submittedName>
        <fullName evidence="2">Uncharacterized protein</fullName>
    </submittedName>
</protein>
<reference evidence="2 3" key="1">
    <citation type="submission" date="2023-01" db="EMBL/GenBank/DDBJ databases">
        <title>Psychrosphaera sp. nov., isolated from marine algae.</title>
        <authorList>
            <person name="Bayburt H."/>
            <person name="Choi B.J."/>
            <person name="Kim J.M."/>
            <person name="Choi D.G."/>
            <person name="Jeon C.O."/>
        </authorList>
    </citation>
    <scope>NUCLEOTIDE SEQUENCE [LARGE SCALE GENOMIC DNA]</scope>
    <source>
        <strain evidence="2 3">G1-22</strain>
    </source>
</reference>
<proteinExistence type="predicted"/>
<evidence type="ECO:0000313" key="3">
    <source>
        <dbReference type="Proteomes" id="UP001528411"/>
    </source>
</evidence>
<accession>A0ABT5FEW0</accession>
<keyword evidence="1" id="KW-0812">Transmembrane</keyword>
<keyword evidence="3" id="KW-1185">Reference proteome</keyword>